<reference evidence="2" key="1">
    <citation type="submission" date="2019-10" db="EMBL/GenBank/DDBJ databases">
        <title>Lacipirellula parvula gen. nov., sp. nov., representing a lineage of planctomycetes widespread in freshwater anoxic habitats, and description of the family Lacipirellulaceae.</title>
        <authorList>
            <person name="Dedysh S.N."/>
            <person name="Kulichevskaya I.S."/>
            <person name="Beletsky A.V."/>
            <person name="Rakitin A.L."/>
            <person name="Mardanov A.V."/>
            <person name="Ivanova A.A."/>
            <person name="Saltykova V.X."/>
            <person name="Rijpstra W.I.C."/>
            <person name="Sinninghe Damste J.S."/>
            <person name="Ravin N.V."/>
        </authorList>
    </citation>
    <scope>NUCLEOTIDE SEQUENCE [LARGE SCALE GENOMIC DNA]</scope>
    <source>
        <strain evidence="2">PX69</strain>
    </source>
</reference>
<accession>A0A5K7XF32</accession>
<dbReference type="KEGG" id="lpav:PLANPX_1211"/>
<proteinExistence type="predicted"/>
<organism evidence="1 2">
    <name type="scientific">Lacipirellula parvula</name>
    <dbReference type="NCBI Taxonomy" id="2650471"/>
    <lineage>
        <taxon>Bacteria</taxon>
        <taxon>Pseudomonadati</taxon>
        <taxon>Planctomycetota</taxon>
        <taxon>Planctomycetia</taxon>
        <taxon>Pirellulales</taxon>
        <taxon>Lacipirellulaceae</taxon>
        <taxon>Lacipirellula</taxon>
    </lineage>
</organism>
<dbReference type="EMBL" id="AP021861">
    <property type="protein sequence ID" value="BBO31599.1"/>
    <property type="molecule type" value="Genomic_DNA"/>
</dbReference>
<dbReference type="Proteomes" id="UP000326837">
    <property type="component" value="Chromosome"/>
</dbReference>
<evidence type="ECO:0000313" key="1">
    <source>
        <dbReference type="EMBL" id="BBO31599.1"/>
    </source>
</evidence>
<keyword evidence="2" id="KW-1185">Reference proteome</keyword>
<gene>
    <name evidence="1" type="ORF">PLANPX_1211</name>
</gene>
<sequence>MGKTVNSHQKEDQSCPSLRSHSLARANLGLACRQLSMEFQRKLYASAKTKESKYRFALARRVVAQVAVLLGKLPLVATLRHNEDAVRSGNAWGGYAHQRHRGTRSIHPSLKTCQLACSCATASDYR</sequence>
<name>A0A5K7XF32_9BACT</name>
<dbReference type="AlphaFoldDB" id="A0A5K7XF32"/>
<protein>
    <submittedName>
        <fullName evidence="1">Uncharacterized protein</fullName>
    </submittedName>
</protein>
<evidence type="ECO:0000313" key="2">
    <source>
        <dbReference type="Proteomes" id="UP000326837"/>
    </source>
</evidence>